<evidence type="ECO:0000313" key="2">
    <source>
        <dbReference type="EMBL" id="KUJ07125.1"/>
    </source>
</evidence>
<dbReference type="EMBL" id="KQ947441">
    <property type="protein sequence ID" value="KUJ07125.1"/>
    <property type="molecule type" value="Genomic_DNA"/>
</dbReference>
<evidence type="ECO:0000256" key="1">
    <source>
        <dbReference type="SAM" id="MobiDB-lite"/>
    </source>
</evidence>
<feature type="compositionally biased region" description="Polar residues" evidence="1">
    <location>
        <begin position="68"/>
        <end position="79"/>
    </location>
</feature>
<dbReference type="RefSeq" id="XP_018061480.1">
    <property type="nucleotide sequence ID" value="XM_018213723.1"/>
</dbReference>
<organism evidence="2 3">
    <name type="scientific">Mollisia scopiformis</name>
    <name type="common">Conifer needle endophyte fungus</name>
    <name type="synonym">Phialocephala scopiformis</name>
    <dbReference type="NCBI Taxonomy" id="149040"/>
    <lineage>
        <taxon>Eukaryota</taxon>
        <taxon>Fungi</taxon>
        <taxon>Dikarya</taxon>
        <taxon>Ascomycota</taxon>
        <taxon>Pezizomycotina</taxon>
        <taxon>Leotiomycetes</taxon>
        <taxon>Helotiales</taxon>
        <taxon>Mollisiaceae</taxon>
        <taxon>Mollisia</taxon>
    </lineage>
</organism>
<dbReference type="KEGG" id="psco:LY89DRAFT_678093"/>
<feature type="region of interest" description="Disordered" evidence="1">
    <location>
        <begin position="164"/>
        <end position="188"/>
    </location>
</feature>
<protein>
    <submittedName>
        <fullName evidence="2">Uncharacterized protein</fullName>
    </submittedName>
</protein>
<feature type="compositionally biased region" description="Basic and acidic residues" evidence="1">
    <location>
        <begin position="15"/>
        <end position="26"/>
    </location>
</feature>
<dbReference type="Proteomes" id="UP000070700">
    <property type="component" value="Unassembled WGS sequence"/>
</dbReference>
<gene>
    <name evidence="2" type="ORF">LY89DRAFT_678093</name>
</gene>
<dbReference type="GeneID" id="28823449"/>
<dbReference type="AlphaFoldDB" id="A0A132B3Y9"/>
<accession>A0A132B3Y9</accession>
<name>A0A132B3Y9_MOLSC</name>
<feature type="region of interest" description="Disordered" evidence="1">
    <location>
        <begin position="1"/>
        <end position="93"/>
    </location>
</feature>
<reference evidence="2 3" key="1">
    <citation type="submission" date="2015-10" db="EMBL/GenBank/DDBJ databases">
        <title>Full genome of DAOMC 229536 Phialocephala scopiformis, a fungal endophyte of spruce producing the potent anti-insectan compound rugulosin.</title>
        <authorList>
            <consortium name="DOE Joint Genome Institute"/>
            <person name="Walker A.K."/>
            <person name="Frasz S.L."/>
            <person name="Seifert K.A."/>
            <person name="Miller J.D."/>
            <person name="Mondo S.J."/>
            <person name="Labutti K."/>
            <person name="Lipzen A."/>
            <person name="Dockter R."/>
            <person name="Kennedy M."/>
            <person name="Grigoriev I.V."/>
            <person name="Spatafora J.W."/>
        </authorList>
    </citation>
    <scope>NUCLEOTIDE SEQUENCE [LARGE SCALE GENOMIC DNA]</scope>
    <source>
        <strain evidence="2 3">CBS 120377</strain>
    </source>
</reference>
<sequence length="188" mass="21460">MSHPEDPTSSPTRRRAVEDYYCDHDANYPCPPPPYAPGAEAVTKTPGVDASHPAKTPPLQIRNIVPDTRSQTQFSLQTDSPPQYQSRPPPPYGIVTNSQRTLVEGMCRNKEVLKLKKQQAKQAREVRMETQAQSAQIEAMRKNRAGTETWKLREAIEWEDEKRRIDAEARRASVEAARQERRRGDRIQ</sequence>
<keyword evidence="3" id="KW-1185">Reference proteome</keyword>
<dbReference type="InParanoid" id="A0A132B3Y9"/>
<proteinExistence type="predicted"/>
<evidence type="ECO:0000313" key="3">
    <source>
        <dbReference type="Proteomes" id="UP000070700"/>
    </source>
</evidence>